<organism evidence="2 3">
    <name type="scientific">Phytophthora lilii</name>
    <dbReference type="NCBI Taxonomy" id="2077276"/>
    <lineage>
        <taxon>Eukaryota</taxon>
        <taxon>Sar</taxon>
        <taxon>Stramenopiles</taxon>
        <taxon>Oomycota</taxon>
        <taxon>Peronosporomycetes</taxon>
        <taxon>Peronosporales</taxon>
        <taxon>Peronosporaceae</taxon>
        <taxon>Phytophthora</taxon>
    </lineage>
</organism>
<protein>
    <submittedName>
        <fullName evidence="2">Unnamed protein product</fullName>
    </submittedName>
</protein>
<evidence type="ECO:0000313" key="3">
    <source>
        <dbReference type="Proteomes" id="UP001165083"/>
    </source>
</evidence>
<evidence type="ECO:0000313" key="2">
    <source>
        <dbReference type="EMBL" id="GMF13268.1"/>
    </source>
</evidence>
<comment type="caution">
    <text evidence="2">The sequence shown here is derived from an EMBL/GenBank/DDBJ whole genome shotgun (WGS) entry which is preliminary data.</text>
</comment>
<dbReference type="AlphaFoldDB" id="A0A9W6THP9"/>
<sequence length="97" mass="10249">MERDEQEPAAASTEENWSALSNLRVAGEDGDDRPASSRHKVRRTSSQAHPTTAQDDAALLHDLDAVSKSSLSFILDDQAASAAAGKPPRHAGALVLC</sequence>
<name>A0A9W6THP9_9STRA</name>
<gene>
    <name evidence="2" type="ORF">Plil01_000375900</name>
</gene>
<dbReference type="EMBL" id="BSXW01000151">
    <property type="protein sequence ID" value="GMF13268.1"/>
    <property type="molecule type" value="Genomic_DNA"/>
</dbReference>
<evidence type="ECO:0000256" key="1">
    <source>
        <dbReference type="SAM" id="MobiDB-lite"/>
    </source>
</evidence>
<keyword evidence="3" id="KW-1185">Reference proteome</keyword>
<feature type="region of interest" description="Disordered" evidence="1">
    <location>
        <begin position="1"/>
        <end position="56"/>
    </location>
</feature>
<proteinExistence type="predicted"/>
<dbReference type="OrthoDB" id="10596380at2759"/>
<accession>A0A9W6THP9</accession>
<reference evidence="2" key="1">
    <citation type="submission" date="2023-04" db="EMBL/GenBank/DDBJ databases">
        <title>Phytophthora lilii NBRC 32176.</title>
        <authorList>
            <person name="Ichikawa N."/>
            <person name="Sato H."/>
            <person name="Tonouchi N."/>
        </authorList>
    </citation>
    <scope>NUCLEOTIDE SEQUENCE</scope>
    <source>
        <strain evidence="2">NBRC 32176</strain>
    </source>
</reference>
<dbReference type="Proteomes" id="UP001165083">
    <property type="component" value="Unassembled WGS sequence"/>
</dbReference>